<dbReference type="Proteomes" id="UP000807716">
    <property type="component" value="Unassembled WGS sequence"/>
</dbReference>
<name>A0A9P6PN39_9FUNG</name>
<gene>
    <name evidence="1" type="ORF">DFQ27_000816</name>
</gene>
<comment type="caution">
    <text evidence="1">The sequence shown here is derived from an EMBL/GenBank/DDBJ whole genome shotgun (WGS) entry which is preliminary data.</text>
</comment>
<accession>A0A9P6PN39</accession>
<evidence type="ECO:0000313" key="1">
    <source>
        <dbReference type="EMBL" id="KAG0248563.1"/>
    </source>
</evidence>
<proteinExistence type="predicted"/>
<protein>
    <submittedName>
        <fullName evidence="1">Uncharacterized protein</fullName>
    </submittedName>
</protein>
<sequence length="201" mass="22034">MLFGVAIGAPVEPTYRDGSCGSLALHAQESSRLPELNNYTYRVLNVSGSAAKAAFPNEADNLSADKTYRFIANLRACKPRHAFKIVQESRGASKATRTKTLYDLSLEINLSTYATLFKHLPPVSDVFSISGGNETVVVPGVRAGINMEECVFTVGWKCDGELELKDGDDEYATGVRIKGQFFPVSIRGRHLFRDLWINAGL</sequence>
<dbReference type="AlphaFoldDB" id="A0A9P6PN39"/>
<evidence type="ECO:0000313" key="2">
    <source>
        <dbReference type="Proteomes" id="UP000807716"/>
    </source>
</evidence>
<reference evidence="1" key="1">
    <citation type="journal article" date="2020" name="Fungal Divers.">
        <title>Resolving the Mortierellaceae phylogeny through synthesis of multi-gene phylogenetics and phylogenomics.</title>
        <authorList>
            <person name="Vandepol N."/>
            <person name="Liber J."/>
            <person name="Desiro A."/>
            <person name="Na H."/>
            <person name="Kennedy M."/>
            <person name="Barry K."/>
            <person name="Grigoriev I.V."/>
            <person name="Miller A.N."/>
            <person name="O'Donnell K."/>
            <person name="Stajich J.E."/>
            <person name="Bonito G."/>
        </authorList>
    </citation>
    <scope>NUCLEOTIDE SEQUENCE</scope>
    <source>
        <strain evidence="1">BC1065</strain>
    </source>
</reference>
<keyword evidence="2" id="KW-1185">Reference proteome</keyword>
<organism evidence="1 2">
    <name type="scientific">Actinomortierella ambigua</name>
    <dbReference type="NCBI Taxonomy" id="1343610"/>
    <lineage>
        <taxon>Eukaryota</taxon>
        <taxon>Fungi</taxon>
        <taxon>Fungi incertae sedis</taxon>
        <taxon>Mucoromycota</taxon>
        <taxon>Mortierellomycotina</taxon>
        <taxon>Mortierellomycetes</taxon>
        <taxon>Mortierellales</taxon>
        <taxon>Mortierellaceae</taxon>
        <taxon>Actinomortierella</taxon>
    </lineage>
</organism>
<dbReference type="EMBL" id="JAAAJB010001229">
    <property type="protein sequence ID" value="KAG0248563.1"/>
    <property type="molecule type" value="Genomic_DNA"/>
</dbReference>